<dbReference type="InterPro" id="IPR036390">
    <property type="entry name" value="WH_DNA-bd_sf"/>
</dbReference>
<dbReference type="InterPro" id="IPR036388">
    <property type="entry name" value="WH-like_DNA-bd_sf"/>
</dbReference>
<dbReference type="InterPro" id="IPR028978">
    <property type="entry name" value="Chorismate_lyase_/UTRA_dom_sf"/>
</dbReference>
<dbReference type="PANTHER" id="PTHR44846">
    <property type="entry name" value="MANNOSYL-D-GLYCERATE TRANSPORT/METABOLISM SYSTEM REPRESSOR MNGR-RELATED"/>
    <property type="match status" value="1"/>
</dbReference>
<dbReference type="SMART" id="SM00345">
    <property type="entry name" value="HTH_GNTR"/>
    <property type="match status" value="1"/>
</dbReference>
<accession>A0AA37TV22</accession>
<dbReference type="GO" id="GO:0003700">
    <property type="term" value="F:DNA-binding transcription factor activity"/>
    <property type="evidence" value="ECO:0007669"/>
    <property type="project" value="InterPro"/>
</dbReference>
<dbReference type="Pfam" id="PF00392">
    <property type="entry name" value="GntR"/>
    <property type="match status" value="1"/>
</dbReference>
<dbReference type="Pfam" id="PF07702">
    <property type="entry name" value="UTRA"/>
    <property type="match status" value="1"/>
</dbReference>
<dbReference type="RefSeq" id="WP_284324343.1">
    <property type="nucleotide sequence ID" value="NZ_BSPP01000004.1"/>
</dbReference>
<dbReference type="CDD" id="cd07377">
    <property type="entry name" value="WHTH_GntR"/>
    <property type="match status" value="1"/>
</dbReference>
<keyword evidence="1" id="KW-0805">Transcription regulation</keyword>
<sequence>MEPDDQITLFKPASWLRPARGPRYEQLYRHLSASIASGTLSPETQLPPERELAEIAEVSRVTVRKAIAQLVEDGVLEQRRGAGTFVRIPRAKMEHYLSKLLSFTEYMLQRGKTPTSTIINRGIFHPSPDEQIALGLSAADRVARIERLRMADGIAMAVEWSSLPQDILPDPGVVGTSLYDVLRANGTAPSRAVQRITAINLPASESRLLDLPENTAVLRIDRTGFLPTGRPVEFTRGLYRSDIYDFIAELRLEQNL</sequence>
<feature type="domain" description="HTH gntR-type" evidence="4">
    <location>
        <begin position="21"/>
        <end position="89"/>
    </location>
</feature>
<dbReference type="PANTHER" id="PTHR44846:SF1">
    <property type="entry name" value="MANNOSYL-D-GLYCERATE TRANSPORT_METABOLISM SYSTEM REPRESSOR MNGR-RELATED"/>
    <property type="match status" value="1"/>
</dbReference>
<dbReference type="GO" id="GO:0045892">
    <property type="term" value="P:negative regulation of DNA-templated transcription"/>
    <property type="evidence" value="ECO:0007669"/>
    <property type="project" value="TreeGrafter"/>
</dbReference>
<evidence type="ECO:0000256" key="1">
    <source>
        <dbReference type="ARBA" id="ARBA00023015"/>
    </source>
</evidence>
<evidence type="ECO:0000259" key="4">
    <source>
        <dbReference type="PROSITE" id="PS50949"/>
    </source>
</evidence>
<dbReference type="Gene3D" id="1.10.10.10">
    <property type="entry name" value="Winged helix-like DNA-binding domain superfamily/Winged helix DNA-binding domain"/>
    <property type="match status" value="1"/>
</dbReference>
<keyword evidence="2" id="KW-0238">DNA-binding</keyword>
<evidence type="ECO:0000256" key="3">
    <source>
        <dbReference type="ARBA" id="ARBA00023163"/>
    </source>
</evidence>
<dbReference type="SUPFAM" id="SSF46785">
    <property type="entry name" value="Winged helix' DNA-binding domain"/>
    <property type="match status" value="1"/>
</dbReference>
<gene>
    <name evidence="5" type="ORF">GCM10010873_11120</name>
</gene>
<dbReference type="PROSITE" id="PS50949">
    <property type="entry name" value="HTH_GNTR"/>
    <property type="match status" value="1"/>
</dbReference>
<name>A0AA37TV22_9RHOB</name>
<comment type="caution">
    <text evidence="5">The sequence shown here is derived from an EMBL/GenBank/DDBJ whole genome shotgun (WGS) entry which is preliminary data.</text>
</comment>
<dbReference type="AlphaFoldDB" id="A0AA37TV22"/>
<dbReference type="GO" id="GO:0003677">
    <property type="term" value="F:DNA binding"/>
    <property type="evidence" value="ECO:0007669"/>
    <property type="project" value="UniProtKB-KW"/>
</dbReference>
<keyword evidence="6" id="KW-1185">Reference proteome</keyword>
<dbReference type="InterPro" id="IPR011663">
    <property type="entry name" value="UTRA"/>
</dbReference>
<protein>
    <submittedName>
        <fullName evidence="5">GntR family transcriptional regulator</fullName>
    </submittedName>
</protein>
<dbReference type="SUPFAM" id="SSF64288">
    <property type="entry name" value="Chorismate lyase-like"/>
    <property type="match status" value="1"/>
</dbReference>
<evidence type="ECO:0000256" key="2">
    <source>
        <dbReference type="ARBA" id="ARBA00023125"/>
    </source>
</evidence>
<dbReference type="EMBL" id="BSPP01000004">
    <property type="protein sequence ID" value="GLS86138.1"/>
    <property type="molecule type" value="Genomic_DNA"/>
</dbReference>
<evidence type="ECO:0000313" key="6">
    <source>
        <dbReference type="Proteomes" id="UP001157355"/>
    </source>
</evidence>
<proteinExistence type="predicted"/>
<dbReference type="Proteomes" id="UP001157355">
    <property type="component" value="Unassembled WGS sequence"/>
</dbReference>
<reference evidence="5 6" key="1">
    <citation type="journal article" date="2014" name="Int. J. Syst. Evol. Microbiol.">
        <title>Complete genome sequence of Corynebacterium casei LMG S-19264T (=DSM 44701T), isolated from a smear-ripened cheese.</title>
        <authorList>
            <consortium name="US DOE Joint Genome Institute (JGI-PGF)"/>
            <person name="Walter F."/>
            <person name="Albersmeier A."/>
            <person name="Kalinowski J."/>
            <person name="Ruckert C."/>
        </authorList>
    </citation>
    <scope>NUCLEOTIDE SEQUENCE [LARGE SCALE GENOMIC DNA]</scope>
    <source>
        <strain evidence="5 6">NBRC 111766</strain>
    </source>
</reference>
<keyword evidence="3" id="KW-0804">Transcription</keyword>
<dbReference type="InterPro" id="IPR050679">
    <property type="entry name" value="Bact_HTH_transcr_reg"/>
</dbReference>
<evidence type="ECO:0000313" key="5">
    <source>
        <dbReference type="EMBL" id="GLS86138.1"/>
    </source>
</evidence>
<dbReference type="InterPro" id="IPR000524">
    <property type="entry name" value="Tscrpt_reg_HTH_GntR"/>
</dbReference>
<dbReference type="SMART" id="SM00866">
    <property type="entry name" value="UTRA"/>
    <property type="match status" value="1"/>
</dbReference>
<organism evidence="5 6">
    <name type="scientific">Cypionkella aquatica</name>
    <dbReference type="NCBI Taxonomy" id="1756042"/>
    <lineage>
        <taxon>Bacteria</taxon>
        <taxon>Pseudomonadati</taxon>
        <taxon>Pseudomonadota</taxon>
        <taxon>Alphaproteobacteria</taxon>
        <taxon>Rhodobacterales</taxon>
        <taxon>Paracoccaceae</taxon>
        <taxon>Cypionkella</taxon>
    </lineage>
</organism>
<dbReference type="Gene3D" id="3.40.1410.10">
    <property type="entry name" value="Chorismate lyase-like"/>
    <property type="match status" value="1"/>
</dbReference>
<dbReference type="PRINTS" id="PR00035">
    <property type="entry name" value="HTHGNTR"/>
</dbReference>